<protein>
    <recommendedName>
        <fullName evidence="7">Radical SAM core domain-containing protein</fullName>
    </recommendedName>
</protein>
<dbReference type="PROSITE" id="PS51918">
    <property type="entry name" value="RADICAL_SAM"/>
    <property type="match status" value="1"/>
</dbReference>
<dbReference type="AlphaFoldDB" id="A0A0X8JPR5"/>
<evidence type="ECO:0000256" key="4">
    <source>
        <dbReference type="ARBA" id="ARBA00022723"/>
    </source>
</evidence>
<dbReference type="InterPro" id="IPR039661">
    <property type="entry name" value="ELP3"/>
</dbReference>
<comment type="cofactor">
    <cofactor evidence="1">
        <name>[4Fe-4S] cluster</name>
        <dbReference type="ChEBI" id="CHEBI:49883"/>
    </cofactor>
</comment>
<sequence>MRLVPFFLPGMGCPGKCVFCDQRAQTGVTYGGLERALISLTELLTTMDGSFALGFFGGTFTGLPPEWQKRFLEQAAQFRKNGALTHLRVSTRPDRIDRAALSLLQTGGVDMVELGVQSFSTPVLTASGRGYDGARAIRACEDVRDGGFELGIQLLPGLPGHDAGLWRKDAARVVALRPEVVRVYPCVVIGGTPLADMHARGEYTPWSLPLAVEETARAVLGFWRAGIRIIRLGLAAQPDMLARLKAGPWHPAFGNMVRSAALRLFLEERLAGLTGRIRAVWMPCALSGDLWGHGRANVPALARIGVTRERVKFWSETDIGVELSGPDPVPGEEQA</sequence>
<dbReference type="PANTHER" id="PTHR11135">
    <property type="entry name" value="HISTONE ACETYLTRANSFERASE-RELATED"/>
    <property type="match status" value="1"/>
</dbReference>
<keyword evidence="9" id="KW-1185">Reference proteome</keyword>
<reference evidence="9" key="1">
    <citation type="submission" date="2016-02" db="EMBL/GenBank/DDBJ databases">
        <authorList>
            <person name="Holder M.E."/>
            <person name="Ajami N.J."/>
            <person name="Petrosino J.F."/>
        </authorList>
    </citation>
    <scope>NUCLEOTIDE SEQUENCE [LARGE SCALE GENOMIC DNA]</scope>
    <source>
        <strain evidence="9">DSM 12838</strain>
    </source>
</reference>
<dbReference type="EMBL" id="CP014230">
    <property type="protein sequence ID" value="AMD92702.1"/>
    <property type="molecule type" value="Genomic_DNA"/>
</dbReference>
<evidence type="ECO:0000256" key="2">
    <source>
        <dbReference type="ARBA" id="ARBA00022485"/>
    </source>
</evidence>
<keyword evidence="5" id="KW-0408">Iron</keyword>
<dbReference type="InterPro" id="IPR013785">
    <property type="entry name" value="Aldolase_TIM"/>
</dbReference>
<dbReference type="CDD" id="cd01335">
    <property type="entry name" value="Radical_SAM"/>
    <property type="match status" value="1"/>
</dbReference>
<dbReference type="KEGG" id="doa:AXF15_06010"/>
<name>A0A0X8JPR5_9BACT</name>
<evidence type="ECO:0000256" key="6">
    <source>
        <dbReference type="ARBA" id="ARBA00023014"/>
    </source>
</evidence>
<dbReference type="GO" id="GO:0046872">
    <property type="term" value="F:metal ion binding"/>
    <property type="evidence" value="ECO:0007669"/>
    <property type="project" value="UniProtKB-KW"/>
</dbReference>
<evidence type="ECO:0000313" key="9">
    <source>
        <dbReference type="Proteomes" id="UP000063964"/>
    </source>
</evidence>
<dbReference type="SFLD" id="SFLDG01086">
    <property type="entry name" value="elongater_protein-like"/>
    <property type="match status" value="1"/>
</dbReference>
<dbReference type="InterPro" id="IPR007197">
    <property type="entry name" value="rSAM"/>
</dbReference>
<proteinExistence type="predicted"/>
<dbReference type="Gene3D" id="3.20.20.70">
    <property type="entry name" value="Aldolase class I"/>
    <property type="match status" value="1"/>
</dbReference>
<keyword evidence="3" id="KW-0949">S-adenosyl-L-methionine</keyword>
<evidence type="ECO:0000256" key="5">
    <source>
        <dbReference type="ARBA" id="ARBA00023004"/>
    </source>
</evidence>
<dbReference type="PANTHER" id="PTHR11135:SF0">
    <property type="entry name" value="ELONGATOR COMPLEX PROTEIN 3"/>
    <property type="match status" value="1"/>
</dbReference>
<dbReference type="STRING" id="888061.AXF15_06010"/>
<accession>A0A0X8JPR5</accession>
<dbReference type="SFLD" id="SFLDS00029">
    <property type="entry name" value="Radical_SAM"/>
    <property type="match status" value="1"/>
</dbReference>
<dbReference type="GO" id="GO:0003824">
    <property type="term" value="F:catalytic activity"/>
    <property type="evidence" value="ECO:0007669"/>
    <property type="project" value="InterPro"/>
</dbReference>
<evidence type="ECO:0000259" key="7">
    <source>
        <dbReference type="PROSITE" id="PS51918"/>
    </source>
</evidence>
<evidence type="ECO:0000256" key="3">
    <source>
        <dbReference type="ARBA" id="ARBA00022691"/>
    </source>
</evidence>
<dbReference type="SUPFAM" id="SSF102114">
    <property type="entry name" value="Radical SAM enzymes"/>
    <property type="match status" value="1"/>
</dbReference>
<dbReference type="GO" id="GO:0051539">
    <property type="term" value="F:4 iron, 4 sulfur cluster binding"/>
    <property type="evidence" value="ECO:0007669"/>
    <property type="project" value="UniProtKB-KW"/>
</dbReference>
<keyword evidence="6" id="KW-0411">Iron-sulfur</keyword>
<dbReference type="GO" id="GO:0005737">
    <property type="term" value="C:cytoplasm"/>
    <property type="evidence" value="ECO:0007669"/>
    <property type="project" value="TreeGrafter"/>
</dbReference>
<dbReference type="SMART" id="SM00729">
    <property type="entry name" value="Elp3"/>
    <property type="match status" value="1"/>
</dbReference>
<evidence type="ECO:0000313" key="8">
    <source>
        <dbReference type="EMBL" id="AMD92702.1"/>
    </source>
</evidence>
<dbReference type="InterPro" id="IPR058240">
    <property type="entry name" value="rSAM_sf"/>
</dbReference>
<dbReference type="SFLD" id="SFLDG01082">
    <property type="entry name" value="B12-binding_domain_containing"/>
    <property type="match status" value="1"/>
</dbReference>
<dbReference type="Proteomes" id="UP000063964">
    <property type="component" value="Chromosome"/>
</dbReference>
<keyword evidence="2" id="KW-0004">4Fe-4S</keyword>
<feature type="domain" description="Radical SAM core" evidence="7">
    <location>
        <begin position="1"/>
        <end position="231"/>
    </location>
</feature>
<dbReference type="RefSeq" id="WP_066604688.1">
    <property type="nucleotide sequence ID" value="NZ_CP014230.1"/>
</dbReference>
<gene>
    <name evidence="8" type="ORF">AXF15_06010</name>
</gene>
<keyword evidence="4" id="KW-0479">Metal-binding</keyword>
<evidence type="ECO:0000256" key="1">
    <source>
        <dbReference type="ARBA" id="ARBA00001966"/>
    </source>
</evidence>
<dbReference type="GO" id="GO:0002926">
    <property type="term" value="P:tRNA wobble base 5-methoxycarbonylmethyl-2-thiouridinylation"/>
    <property type="evidence" value="ECO:0007669"/>
    <property type="project" value="TreeGrafter"/>
</dbReference>
<dbReference type="InterPro" id="IPR032432">
    <property type="entry name" value="Radical_SAM_C"/>
</dbReference>
<dbReference type="Pfam" id="PF04055">
    <property type="entry name" value="Radical_SAM"/>
    <property type="match status" value="1"/>
</dbReference>
<dbReference type="InterPro" id="IPR006638">
    <property type="entry name" value="Elp3/MiaA/NifB-like_rSAM"/>
</dbReference>
<organism evidence="8 9">
    <name type="scientific">Desulfomicrobium orale DSM 12838</name>
    <dbReference type="NCBI Taxonomy" id="888061"/>
    <lineage>
        <taxon>Bacteria</taxon>
        <taxon>Pseudomonadati</taxon>
        <taxon>Thermodesulfobacteriota</taxon>
        <taxon>Desulfovibrionia</taxon>
        <taxon>Desulfovibrionales</taxon>
        <taxon>Desulfomicrobiaceae</taxon>
        <taxon>Desulfomicrobium</taxon>
    </lineage>
</organism>
<dbReference type="Pfam" id="PF16199">
    <property type="entry name" value="Radical_SAM_C"/>
    <property type="match status" value="1"/>
</dbReference>